<dbReference type="InterPro" id="IPR029064">
    <property type="entry name" value="Ribosomal_eL30-like_sf"/>
</dbReference>
<dbReference type="PANTHER" id="PTHR46429">
    <property type="entry name" value="23S RRNA (GUANOSINE-2'-O-)-METHYLTRANSFERASE RLMB"/>
    <property type="match status" value="1"/>
</dbReference>
<dbReference type="SUPFAM" id="SSF55315">
    <property type="entry name" value="L30e-like"/>
    <property type="match status" value="1"/>
</dbReference>
<gene>
    <name evidence="6 8" type="primary">rlmB</name>
    <name evidence="8" type="ORF">ABSH63_08615</name>
</gene>
<evidence type="ECO:0000259" key="7">
    <source>
        <dbReference type="SMART" id="SM00967"/>
    </source>
</evidence>
<feature type="binding site" evidence="6">
    <location>
        <position position="196"/>
    </location>
    <ligand>
        <name>S-adenosyl-L-methionine</name>
        <dbReference type="ChEBI" id="CHEBI:59789"/>
    </ligand>
</feature>
<comment type="similarity">
    <text evidence="6">Belongs to the class IV-like SAM-binding methyltransferase superfamily. RNA methyltransferase TrmH family. RlmB subfamily.</text>
</comment>
<dbReference type="SUPFAM" id="SSF75217">
    <property type="entry name" value="alpha/beta knot"/>
    <property type="match status" value="1"/>
</dbReference>
<keyword evidence="9" id="KW-1185">Reference proteome</keyword>
<accession>A0ABV2A9Y1</accession>
<dbReference type="InterPro" id="IPR001537">
    <property type="entry name" value="SpoU_MeTrfase"/>
</dbReference>
<comment type="catalytic activity">
    <reaction evidence="6">
        <text>guanosine(2251) in 23S rRNA + S-adenosyl-L-methionine = 2'-O-methylguanosine(2251) in 23S rRNA + S-adenosyl-L-homocysteine + H(+)</text>
        <dbReference type="Rhea" id="RHEA:24140"/>
        <dbReference type="Rhea" id="RHEA-COMP:10239"/>
        <dbReference type="Rhea" id="RHEA-COMP:10241"/>
        <dbReference type="ChEBI" id="CHEBI:15378"/>
        <dbReference type="ChEBI" id="CHEBI:57856"/>
        <dbReference type="ChEBI" id="CHEBI:59789"/>
        <dbReference type="ChEBI" id="CHEBI:74269"/>
        <dbReference type="ChEBI" id="CHEBI:74445"/>
        <dbReference type="EC" id="2.1.1.185"/>
    </reaction>
</comment>
<comment type="subcellular location">
    <subcellularLocation>
        <location evidence="6">Cytoplasm</location>
    </subcellularLocation>
</comment>
<dbReference type="HAMAP" id="MF_01887">
    <property type="entry name" value="23SrRNA_methyltr_B"/>
    <property type="match status" value="1"/>
</dbReference>
<evidence type="ECO:0000313" key="9">
    <source>
        <dbReference type="Proteomes" id="UP001465331"/>
    </source>
</evidence>
<dbReference type="InterPro" id="IPR024915">
    <property type="entry name" value="23S_rRNA_MeTrfase_RlmB"/>
</dbReference>
<comment type="function">
    <text evidence="6">Specifically methylates the ribose of guanosine 2251 in 23S rRNA.</text>
</comment>
<keyword evidence="5 6" id="KW-0949">S-adenosyl-L-methionine</keyword>
<dbReference type="SMART" id="SM00967">
    <property type="entry name" value="SpoU_sub_bind"/>
    <property type="match status" value="1"/>
</dbReference>
<dbReference type="CDD" id="cd18103">
    <property type="entry name" value="SpoU-like_RlmB"/>
    <property type="match status" value="1"/>
</dbReference>
<dbReference type="Gene3D" id="3.30.1330.30">
    <property type="match status" value="1"/>
</dbReference>
<dbReference type="InterPro" id="IPR004441">
    <property type="entry name" value="rRNA_MeTrfase_TrmH"/>
</dbReference>
<organism evidence="8 9">
    <name type="scientific">Sinimarinibacterium thermocellulolyticum</name>
    <dbReference type="NCBI Taxonomy" id="3170016"/>
    <lineage>
        <taxon>Bacteria</taxon>
        <taxon>Pseudomonadati</taxon>
        <taxon>Pseudomonadota</taxon>
        <taxon>Gammaproteobacteria</taxon>
        <taxon>Nevskiales</taxon>
        <taxon>Nevskiaceae</taxon>
        <taxon>Sinimarinibacterium</taxon>
    </lineage>
</organism>
<dbReference type="Pfam" id="PF00588">
    <property type="entry name" value="SpoU_methylase"/>
    <property type="match status" value="1"/>
</dbReference>
<evidence type="ECO:0000256" key="4">
    <source>
        <dbReference type="ARBA" id="ARBA00022679"/>
    </source>
</evidence>
<evidence type="ECO:0000256" key="6">
    <source>
        <dbReference type="HAMAP-Rule" id="MF_01887"/>
    </source>
</evidence>
<evidence type="ECO:0000256" key="5">
    <source>
        <dbReference type="ARBA" id="ARBA00022691"/>
    </source>
</evidence>
<evidence type="ECO:0000313" key="8">
    <source>
        <dbReference type="EMBL" id="MES0874063.1"/>
    </source>
</evidence>
<protein>
    <recommendedName>
        <fullName evidence="6">23S rRNA (guanosine-2'-O-)-methyltransferase RlmB</fullName>
        <ecNumber evidence="6">2.1.1.185</ecNumber>
    </recommendedName>
    <alternativeName>
        <fullName evidence="6">23S rRNA (guanosine2251 2'-O)-methyltransferase</fullName>
    </alternativeName>
    <alternativeName>
        <fullName evidence="6">23S rRNA Gm2251 2'-O-methyltransferase</fullName>
    </alternativeName>
</protein>
<dbReference type="InterPro" id="IPR029026">
    <property type="entry name" value="tRNA_m1G_MTases_N"/>
</dbReference>
<evidence type="ECO:0000256" key="3">
    <source>
        <dbReference type="ARBA" id="ARBA00022603"/>
    </source>
</evidence>
<keyword evidence="3 6" id="KW-0489">Methyltransferase</keyword>
<evidence type="ECO:0000256" key="2">
    <source>
        <dbReference type="ARBA" id="ARBA00022552"/>
    </source>
</evidence>
<sequence>MAKTILIGGFHAVLAALEDAHDKPFEVLLADRRDDARAQQVRDLAKAHGVRLRVTARSELDLKAPGLRHQGVLAYVPEKAFDAEDLLYRQAESSHLLLVLDGVQDPHNFGACLRTAEAAGVTAVIVPKDRSVGLTAVARKAAAGAAERVPLVAVTNLARTLTRLKALGYWITGLAGDADETIYDVDLTGPTVLVMGAEGEGMRRLTRESCDRVVKIPMYGKIESLNVSVAAAVCLYEALRQRRPRRGGKSGASGAIATSR</sequence>
<dbReference type="RefSeq" id="WP_352889019.1">
    <property type="nucleotide sequence ID" value="NZ_JBEPIJ010000008.1"/>
</dbReference>
<comment type="caution">
    <text evidence="8">The sequence shown here is derived from an EMBL/GenBank/DDBJ whole genome shotgun (WGS) entry which is preliminary data.</text>
</comment>
<keyword evidence="1 6" id="KW-0963">Cytoplasm</keyword>
<dbReference type="Proteomes" id="UP001465331">
    <property type="component" value="Unassembled WGS sequence"/>
</dbReference>
<keyword evidence="2 6" id="KW-0698">rRNA processing</keyword>
<evidence type="ECO:0000256" key="1">
    <source>
        <dbReference type="ARBA" id="ARBA00022490"/>
    </source>
</evidence>
<dbReference type="InterPro" id="IPR013123">
    <property type="entry name" value="SpoU_subst-bd"/>
</dbReference>
<feature type="binding site" evidence="6">
    <location>
        <position position="216"/>
    </location>
    <ligand>
        <name>S-adenosyl-L-methionine</name>
        <dbReference type="ChEBI" id="CHEBI:59789"/>
    </ligand>
</feature>
<dbReference type="InterPro" id="IPR029028">
    <property type="entry name" value="Alpha/beta_knot_MTases"/>
</dbReference>
<keyword evidence="4 6" id="KW-0808">Transferase</keyword>
<dbReference type="Pfam" id="PF08032">
    <property type="entry name" value="SpoU_sub_bind"/>
    <property type="match status" value="1"/>
</dbReference>
<name>A0ABV2A9Y1_9GAMM</name>
<proteinExistence type="inferred from homology"/>
<dbReference type="PANTHER" id="PTHR46429:SF1">
    <property type="entry name" value="23S RRNA (GUANOSINE-2'-O-)-METHYLTRANSFERASE RLMB"/>
    <property type="match status" value="1"/>
</dbReference>
<dbReference type="Gene3D" id="3.40.1280.10">
    <property type="match status" value="1"/>
</dbReference>
<feature type="domain" description="RNA 2-O ribose methyltransferase substrate binding" evidence="7">
    <location>
        <begin position="6"/>
        <end position="82"/>
    </location>
</feature>
<dbReference type="NCBIfam" id="TIGR00186">
    <property type="entry name" value="rRNA_methyl_3"/>
    <property type="match status" value="1"/>
</dbReference>
<dbReference type="EC" id="2.1.1.185" evidence="6"/>
<reference evidence="8 9" key="1">
    <citation type="submission" date="2024-06" db="EMBL/GenBank/DDBJ databases">
        <authorList>
            <person name="Li Z."/>
            <person name="Jiang Y."/>
        </authorList>
    </citation>
    <scope>NUCLEOTIDE SEQUENCE [LARGE SCALE GENOMIC DNA]</scope>
    <source>
        <strain evidence="8 9">HSW-8</strain>
    </source>
</reference>
<dbReference type="EMBL" id="JBEPIJ010000008">
    <property type="protein sequence ID" value="MES0874063.1"/>
    <property type="molecule type" value="Genomic_DNA"/>
</dbReference>
<feature type="binding site" evidence="6">
    <location>
        <position position="225"/>
    </location>
    <ligand>
        <name>S-adenosyl-L-methionine</name>
        <dbReference type="ChEBI" id="CHEBI:59789"/>
    </ligand>
</feature>